<dbReference type="GO" id="GO:0016760">
    <property type="term" value="F:cellulose synthase (UDP-forming) activity"/>
    <property type="evidence" value="ECO:0007669"/>
    <property type="project" value="InterPro"/>
</dbReference>
<feature type="binding site" evidence="10">
    <location>
        <position position="316"/>
    </location>
    <ligand>
        <name>Mn(2+)</name>
        <dbReference type="ChEBI" id="CHEBI:29035"/>
    </ligand>
</feature>
<keyword evidence="2" id="KW-0328">Glycosyltransferase</keyword>
<evidence type="ECO:0000256" key="5">
    <source>
        <dbReference type="ARBA" id="ARBA00022989"/>
    </source>
</evidence>
<dbReference type="GO" id="GO:0030244">
    <property type="term" value="P:cellulose biosynthetic process"/>
    <property type="evidence" value="ECO:0007669"/>
    <property type="project" value="InterPro"/>
</dbReference>
<feature type="transmembrane region" description="Helical" evidence="11">
    <location>
        <begin position="727"/>
        <end position="745"/>
    </location>
</feature>
<keyword evidence="7" id="KW-0961">Cell wall biogenesis/degradation</keyword>
<feature type="active site" evidence="8">
    <location>
        <position position="155"/>
    </location>
</feature>
<evidence type="ECO:0000256" key="1">
    <source>
        <dbReference type="ARBA" id="ARBA00004127"/>
    </source>
</evidence>
<keyword evidence="6 11" id="KW-0472">Membrane</keyword>
<evidence type="ECO:0000256" key="8">
    <source>
        <dbReference type="PIRSR" id="PIRSR605150-1"/>
    </source>
</evidence>
<keyword evidence="4 11" id="KW-0812">Transmembrane</keyword>
<dbReference type="PANTHER" id="PTHR13301">
    <property type="entry name" value="X-BOX TRANSCRIPTION FACTOR-RELATED"/>
    <property type="match status" value="1"/>
</dbReference>
<proteinExistence type="predicted"/>
<feature type="transmembrane region" description="Helical" evidence="11">
    <location>
        <begin position="540"/>
        <end position="558"/>
    </location>
</feature>
<evidence type="ECO:0008006" key="14">
    <source>
        <dbReference type="Google" id="ProtNLM"/>
    </source>
</evidence>
<evidence type="ECO:0000256" key="2">
    <source>
        <dbReference type="ARBA" id="ARBA00022676"/>
    </source>
</evidence>
<feature type="transmembrane region" description="Helical" evidence="11">
    <location>
        <begin position="64"/>
        <end position="87"/>
    </location>
</feature>
<name>A0AAP0NZL4_9MAGN</name>
<evidence type="ECO:0000256" key="6">
    <source>
        <dbReference type="ARBA" id="ARBA00023136"/>
    </source>
</evidence>
<accession>A0AAP0NZL4</accession>
<evidence type="ECO:0000256" key="7">
    <source>
        <dbReference type="ARBA" id="ARBA00023316"/>
    </source>
</evidence>
<evidence type="ECO:0000256" key="10">
    <source>
        <dbReference type="PIRSR" id="PIRSR605150-3"/>
    </source>
</evidence>
<dbReference type="Gene3D" id="3.90.550.10">
    <property type="entry name" value="Spore Coat Polysaccharide Biosynthesis Protein SpsA, Chain A"/>
    <property type="match status" value="1"/>
</dbReference>
<feature type="transmembrane region" description="Helical" evidence="11">
    <location>
        <begin position="696"/>
        <end position="715"/>
    </location>
</feature>
<evidence type="ECO:0000256" key="4">
    <source>
        <dbReference type="ARBA" id="ARBA00022692"/>
    </source>
</evidence>
<dbReference type="AlphaFoldDB" id="A0AAP0NZL4"/>
<dbReference type="GO" id="GO:0071555">
    <property type="term" value="P:cell wall organization"/>
    <property type="evidence" value="ECO:0007669"/>
    <property type="project" value="UniProtKB-KW"/>
</dbReference>
<dbReference type="InterPro" id="IPR005150">
    <property type="entry name" value="Cellulose_synth"/>
</dbReference>
<dbReference type="FunFam" id="3.90.550.10:FF:000135">
    <property type="entry name" value="Cellulose synthase-like protein G3"/>
    <property type="match status" value="1"/>
</dbReference>
<evidence type="ECO:0000256" key="3">
    <source>
        <dbReference type="ARBA" id="ARBA00022679"/>
    </source>
</evidence>
<evidence type="ECO:0000313" key="13">
    <source>
        <dbReference type="Proteomes" id="UP001420932"/>
    </source>
</evidence>
<feature type="transmembrane region" description="Helical" evidence="11">
    <location>
        <begin position="565"/>
        <end position="583"/>
    </location>
</feature>
<dbReference type="Proteomes" id="UP001420932">
    <property type="component" value="Unassembled WGS sequence"/>
</dbReference>
<keyword evidence="3" id="KW-0808">Transferase</keyword>
<sequence length="748" mass="85354">MAPTQNLSTSAPPPLHTFHVHHRAVPYRLFAVVYLSAILLLFYHHLYKLTNLLLHSTTCSFPLVFLHLSMVLADAILAFMWITVQVFRMRPIQRRTFPDNLVKMLDKSGKYPGLDVFICTADPYKEPPMSVVNTALSVMAYEYPTDRISVYVSDDGGSKLTLFAFMEAAKFARHWLPFCRANRLVERSPDAYFGNNHSSSEDIEEMKTMYEAMKVRVENIMERGEVNEECLTCQRERVALNKWRPGFTRQDHPTVNEVLLDNGEDRDITGHKMPNLVYIAREKSKSSSHHFKAGALNVLTRVSATMTNAPVILTLDCDTYSNDPITPLRALCFLWEPLKGLELAYVQFPQHFSGINENDIYANENKRLYRVNPIGMDGLQQGTYYVGTGCFFHRRALFGSPSSQLFTERRELNPEHVVDKDVKFEADLSMAHLVANSNYEDGTNWGSKIGFRYGSLVEDYYTGYKLQCEGWKSVFCDPERPAFLGDIPISLHDVLSQNKRWTIGLLEVAFSKYCPSIYGIRSMGILMGLAYSHFAFGPFWSIPFTIYAFIVPLAFINGVSSFPKVTDLLLCLYVFLFVGAYAQDLIDFLLTNGTIMQWWSDQRMWLIRGLTSHLFGSIDFFLQKLGFSALIFDVTNKVVDDEQSKQYEKGVFKFGVTSPFFVTITMAAIVNLITFVVVVLRVVFLPEKFGEMFVQMFISGFVMVNCWPIYEGIALRVDKGRMPMKTATISLLLVGILHYVTFYLINTC</sequence>
<dbReference type="GO" id="GO:0012505">
    <property type="term" value="C:endomembrane system"/>
    <property type="evidence" value="ECO:0007669"/>
    <property type="project" value="UniProtKB-SubCell"/>
</dbReference>
<dbReference type="EMBL" id="JBBNAF010000008">
    <property type="protein sequence ID" value="KAK9122021.1"/>
    <property type="molecule type" value="Genomic_DNA"/>
</dbReference>
<evidence type="ECO:0000256" key="11">
    <source>
        <dbReference type="SAM" id="Phobius"/>
    </source>
</evidence>
<feature type="binding site" evidence="9">
    <location>
        <position position="155"/>
    </location>
    <ligand>
        <name>UDP-alpha-D-glucose</name>
        <dbReference type="ChEBI" id="CHEBI:58885"/>
    </ligand>
</feature>
<dbReference type="SUPFAM" id="SSF53448">
    <property type="entry name" value="Nucleotide-diphospho-sugar transferases"/>
    <property type="match status" value="1"/>
</dbReference>
<feature type="active site" evidence="8">
    <location>
        <position position="459"/>
    </location>
</feature>
<reference evidence="12 13" key="1">
    <citation type="submission" date="2024-01" db="EMBL/GenBank/DDBJ databases">
        <title>Genome assemblies of Stephania.</title>
        <authorList>
            <person name="Yang L."/>
        </authorList>
    </citation>
    <scope>NUCLEOTIDE SEQUENCE [LARGE SCALE GENOMIC DNA]</scope>
    <source>
        <strain evidence="12">YNDBR</strain>
        <tissue evidence="12">Leaf</tissue>
    </source>
</reference>
<comment type="caution">
    <text evidence="12">The sequence shown here is derived from an EMBL/GenBank/DDBJ whole genome shotgun (WGS) entry which is preliminary data.</text>
</comment>
<dbReference type="Pfam" id="PF03552">
    <property type="entry name" value="Cellulose_synt"/>
    <property type="match status" value="2"/>
</dbReference>
<gene>
    <name evidence="12" type="ORF">Syun_019638</name>
</gene>
<feature type="binding site" evidence="10">
    <location>
        <position position="292"/>
    </location>
    <ligand>
        <name>Mn(2+)</name>
        <dbReference type="ChEBI" id="CHEBI:29035"/>
    </ligand>
</feature>
<feature type="transmembrane region" description="Helical" evidence="11">
    <location>
        <begin position="660"/>
        <end position="684"/>
    </location>
</feature>
<evidence type="ECO:0000256" key="9">
    <source>
        <dbReference type="PIRSR" id="PIRSR605150-2"/>
    </source>
</evidence>
<comment type="subcellular location">
    <subcellularLocation>
        <location evidence="1">Endomembrane system</location>
        <topology evidence="1">Multi-pass membrane protein</topology>
    </subcellularLocation>
</comment>
<feature type="transmembrane region" description="Helical" evidence="11">
    <location>
        <begin position="25"/>
        <end position="44"/>
    </location>
</feature>
<keyword evidence="13" id="KW-1185">Reference proteome</keyword>
<keyword evidence="5 11" id="KW-1133">Transmembrane helix</keyword>
<dbReference type="InterPro" id="IPR029044">
    <property type="entry name" value="Nucleotide-diphossugar_trans"/>
</dbReference>
<feature type="binding site" evidence="9">
    <location>
        <position position="125"/>
    </location>
    <ligand>
        <name>UDP-alpha-D-glucose</name>
        <dbReference type="ChEBI" id="CHEBI:58885"/>
    </ligand>
</feature>
<organism evidence="12 13">
    <name type="scientific">Stephania yunnanensis</name>
    <dbReference type="NCBI Taxonomy" id="152371"/>
    <lineage>
        <taxon>Eukaryota</taxon>
        <taxon>Viridiplantae</taxon>
        <taxon>Streptophyta</taxon>
        <taxon>Embryophyta</taxon>
        <taxon>Tracheophyta</taxon>
        <taxon>Spermatophyta</taxon>
        <taxon>Magnoliopsida</taxon>
        <taxon>Ranunculales</taxon>
        <taxon>Menispermaceae</taxon>
        <taxon>Menispermoideae</taxon>
        <taxon>Cissampelideae</taxon>
        <taxon>Stephania</taxon>
    </lineage>
</organism>
<evidence type="ECO:0000313" key="12">
    <source>
        <dbReference type="EMBL" id="KAK9122021.1"/>
    </source>
</evidence>
<feature type="binding site" evidence="9">
    <location>
        <position position="126"/>
    </location>
    <ligand>
        <name>UDP-alpha-D-glucose</name>
        <dbReference type="ChEBI" id="CHEBI:58885"/>
    </ligand>
</feature>
<protein>
    <recommendedName>
        <fullName evidence="14">Cellulose synthase-like protein G3</fullName>
    </recommendedName>
</protein>
<dbReference type="GO" id="GO:0016020">
    <property type="term" value="C:membrane"/>
    <property type="evidence" value="ECO:0007669"/>
    <property type="project" value="InterPro"/>
</dbReference>